<dbReference type="Pfam" id="PF00583">
    <property type="entry name" value="Acetyltransf_1"/>
    <property type="match status" value="1"/>
</dbReference>
<gene>
    <name evidence="4" type="ORF">HBA54_01395</name>
</gene>
<dbReference type="PANTHER" id="PTHR43800:SF1">
    <property type="entry name" value="PEPTIDYL-LYSINE N-ACETYLTRANSFERASE YJAB"/>
    <property type="match status" value="1"/>
</dbReference>
<sequence length="174" mass="19156">MSYRIRPGRIEDAPLLGPMESVAARRFGEIGLIRIAQGRPTVETEYVDLAQAHRLWVAEEEEGVPVGLVIAGVVDGEGYLAEVSVHPDYGRQGLGRALIGTVEAWSRAQGFTKLSLTTFRDVAWNRPYYEGLGFSVLAEDEAGPELRTIREGERARGVDNVSPRVCMRKDLSAD</sequence>
<dbReference type="CDD" id="cd04301">
    <property type="entry name" value="NAT_SF"/>
    <property type="match status" value="1"/>
</dbReference>
<protein>
    <submittedName>
        <fullName evidence="4">GNAT family N-acetyltransferase</fullName>
    </submittedName>
</protein>
<name>A0A967C634_9PROT</name>
<evidence type="ECO:0000256" key="2">
    <source>
        <dbReference type="ARBA" id="ARBA00023315"/>
    </source>
</evidence>
<accession>A0A967C634</accession>
<evidence type="ECO:0000256" key="1">
    <source>
        <dbReference type="ARBA" id="ARBA00022679"/>
    </source>
</evidence>
<proteinExistence type="predicted"/>
<dbReference type="InterPro" id="IPR016181">
    <property type="entry name" value="Acyl_CoA_acyltransferase"/>
</dbReference>
<comment type="caution">
    <text evidence="4">The sequence shown here is derived from an EMBL/GenBank/DDBJ whole genome shotgun (WGS) entry which is preliminary data.</text>
</comment>
<feature type="domain" description="N-acetyltransferase" evidence="3">
    <location>
        <begin position="3"/>
        <end position="172"/>
    </location>
</feature>
<keyword evidence="1" id="KW-0808">Transferase</keyword>
<keyword evidence="2" id="KW-0012">Acyltransferase</keyword>
<dbReference type="Proteomes" id="UP000761264">
    <property type="component" value="Unassembled WGS sequence"/>
</dbReference>
<evidence type="ECO:0000313" key="4">
    <source>
        <dbReference type="EMBL" id="NIA67242.1"/>
    </source>
</evidence>
<reference evidence="4" key="1">
    <citation type="submission" date="2020-03" db="EMBL/GenBank/DDBJ databases">
        <title>Genome of Pelagibius litoralis DSM 21314T.</title>
        <authorList>
            <person name="Wang G."/>
        </authorList>
    </citation>
    <scope>NUCLEOTIDE SEQUENCE</scope>
    <source>
        <strain evidence="4">DSM 21314</strain>
    </source>
</reference>
<keyword evidence="5" id="KW-1185">Reference proteome</keyword>
<organism evidence="4 5">
    <name type="scientific">Pelagibius litoralis</name>
    <dbReference type="NCBI Taxonomy" id="374515"/>
    <lineage>
        <taxon>Bacteria</taxon>
        <taxon>Pseudomonadati</taxon>
        <taxon>Pseudomonadota</taxon>
        <taxon>Alphaproteobacteria</taxon>
        <taxon>Rhodospirillales</taxon>
        <taxon>Rhodovibrionaceae</taxon>
        <taxon>Pelagibius</taxon>
    </lineage>
</organism>
<dbReference type="PROSITE" id="PS51186">
    <property type="entry name" value="GNAT"/>
    <property type="match status" value="1"/>
</dbReference>
<dbReference type="GO" id="GO:0016747">
    <property type="term" value="F:acyltransferase activity, transferring groups other than amino-acyl groups"/>
    <property type="evidence" value="ECO:0007669"/>
    <property type="project" value="InterPro"/>
</dbReference>
<dbReference type="RefSeq" id="WP_167220576.1">
    <property type="nucleotide sequence ID" value="NZ_JAAQPH010000001.1"/>
</dbReference>
<evidence type="ECO:0000259" key="3">
    <source>
        <dbReference type="PROSITE" id="PS51186"/>
    </source>
</evidence>
<dbReference type="SUPFAM" id="SSF55729">
    <property type="entry name" value="Acyl-CoA N-acyltransferases (Nat)"/>
    <property type="match status" value="1"/>
</dbReference>
<dbReference type="PANTHER" id="PTHR43800">
    <property type="entry name" value="PEPTIDYL-LYSINE N-ACETYLTRANSFERASE YJAB"/>
    <property type="match status" value="1"/>
</dbReference>
<evidence type="ECO:0000313" key="5">
    <source>
        <dbReference type="Proteomes" id="UP000761264"/>
    </source>
</evidence>
<dbReference type="EMBL" id="JAAQPH010000001">
    <property type="protein sequence ID" value="NIA67242.1"/>
    <property type="molecule type" value="Genomic_DNA"/>
</dbReference>
<dbReference type="AlphaFoldDB" id="A0A967C634"/>
<dbReference type="Gene3D" id="3.40.630.30">
    <property type="match status" value="1"/>
</dbReference>
<dbReference type="InterPro" id="IPR000182">
    <property type="entry name" value="GNAT_dom"/>
</dbReference>